<keyword evidence="2" id="KW-1185">Reference proteome</keyword>
<name>A0A495SA07_9FLAO</name>
<accession>A0A495SA07</accession>
<dbReference type="EMBL" id="RBXB01000003">
    <property type="protein sequence ID" value="RKS96672.1"/>
    <property type="molecule type" value="Genomic_DNA"/>
</dbReference>
<organism evidence="1 2">
    <name type="scientific">Chryseobacterium defluvii</name>
    <dbReference type="NCBI Taxonomy" id="160396"/>
    <lineage>
        <taxon>Bacteria</taxon>
        <taxon>Pseudomonadati</taxon>
        <taxon>Bacteroidota</taxon>
        <taxon>Flavobacteriia</taxon>
        <taxon>Flavobacteriales</taxon>
        <taxon>Weeksellaceae</taxon>
        <taxon>Chryseobacterium group</taxon>
        <taxon>Chryseobacterium</taxon>
    </lineage>
</organism>
<protein>
    <submittedName>
        <fullName evidence="1">Uncharacterized protein</fullName>
    </submittedName>
</protein>
<proteinExistence type="predicted"/>
<evidence type="ECO:0000313" key="1">
    <source>
        <dbReference type="EMBL" id="RKS96672.1"/>
    </source>
</evidence>
<evidence type="ECO:0000313" key="2">
    <source>
        <dbReference type="Proteomes" id="UP000272428"/>
    </source>
</evidence>
<dbReference type="OrthoDB" id="2082773at2"/>
<gene>
    <name evidence="1" type="ORF">BCF58_3103</name>
</gene>
<reference evidence="1 2" key="1">
    <citation type="submission" date="2018-10" db="EMBL/GenBank/DDBJ databases">
        <title>Genomic Encyclopedia of Archaeal and Bacterial Type Strains, Phase II (KMG-II): from individual species to whole genera.</title>
        <authorList>
            <person name="Goeker M."/>
        </authorList>
    </citation>
    <scope>NUCLEOTIDE SEQUENCE [LARGE SCALE GENOMIC DNA]</scope>
    <source>
        <strain evidence="1 2">DSM 14219</strain>
    </source>
</reference>
<dbReference type="RefSeq" id="WP_121462658.1">
    <property type="nucleotide sequence ID" value="NZ_RBXB01000003.1"/>
</dbReference>
<dbReference type="Proteomes" id="UP000272428">
    <property type="component" value="Unassembled WGS sequence"/>
</dbReference>
<comment type="caution">
    <text evidence="1">The sequence shown here is derived from an EMBL/GenBank/DDBJ whole genome shotgun (WGS) entry which is preliminary data.</text>
</comment>
<sequence length="149" mass="16993">MARILFQNQSLNSSSENKQTSSKIFSDRDILKKRSQQYMNLIKGIDTGLLTETRGRNELMEKIQEEFGTAELANLPLGILAKCFLGHPHEVHTLDLSINQIIKHYKVGEPLPDHFEKARTIAKHNAYAFVEVFKDKLILIREDGTATKL</sequence>
<dbReference type="AlphaFoldDB" id="A0A495SA07"/>